<evidence type="ECO:0000256" key="7">
    <source>
        <dbReference type="ARBA" id="ARBA00061449"/>
    </source>
</evidence>
<keyword evidence="8" id="KW-0175">Coiled coil</keyword>
<evidence type="ECO:0000313" key="11">
    <source>
        <dbReference type="Proteomes" id="UP000076408"/>
    </source>
</evidence>
<dbReference type="Pfam" id="PF00226">
    <property type="entry name" value="DnaJ"/>
    <property type="match status" value="1"/>
</dbReference>
<dbReference type="OMA" id="IIFVTDC"/>
<dbReference type="InterPro" id="IPR045814">
    <property type="entry name" value="IntS14_b-barrel"/>
</dbReference>
<keyword evidence="6" id="KW-0539">Nucleus</keyword>
<protein>
    <recommendedName>
        <fullName evidence="3">Integrator complex subunit 14</fullName>
    </recommendedName>
</protein>
<dbReference type="InterPro" id="IPR036465">
    <property type="entry name" value="vWFA_dom_sf"/>
</dbReference>
<dbReference type="Pfam" id="PF21884">
    <property type="entry name" value="ZUO1-like_ZHD"/>
    <property type="match status" value="1"/>
</dbReference>
<feature type="region of interest" description="Disordered" evidence="9">
    <location>
        <begin position="1084"/>
        <end position="1107"/>
    </location>
</feature>
<dbReference type="GO" id="GO:0034472">
    <property type="term" value="P:snRNA 3'-end processing"/>
    <property type="evidence" value="ECO:0007669"/>
    <property type="project" value="TreeGrafter"/>
</dbReference>
<dbReference type="Pfam" id="PF19435">
    <property type="entry name" value="IntS14_b-barrel"/>
    <property type="match status" value="2"/>
</dbReference>
<reference evidence="10" key="2">
    <citation type="submission" date="2020-05" db="UniProtKB">
        <authorList>
            <consortium name="EnsemblMetazoa"/>
        </authorList>
    </citation>
    <scope>IDENTIFICATION</scope>
    <source>
        <strain evidence="10">Indian</strain>
    </source>
</reference>
<dbReference type="EnsemblMetazoa" id="ASTEI01448-RA">
    <property type="protein sequence ID" value="ASTEI01448-PA"/>
    <property type="gene ID" value="ASTEI01448"/>
</dbReference>
<evidence type="ECO:0000313" key="10">
    <source>
        <dbReference type="EnsemblMetazoa" id="ASTEI01448-PA"/>
    </source>
</evidence>
<keyword evidence="5" id="KW-0143">Chaperone</keyword>
<dbReference type="FunFam" id="1.10.10.60:FF:000180">
    <property type="entry name" value="DnaJ (Hsp40) homolog, subfamily C, member 2"/>
    <property type="match status" value="1"/>
</dbReference>
<feature type="coiled-coil region" evidence="8">
    <location>
        <begin position="372"/>
        <end position="438"/>
    </location>
</feature>
<dbReference type="SMART" id="SM00717">
    <property type="entry name" value="SANT"/>
    <property type="match status" value="2"/>
</dbReference>
<feature type="compositionally biased region" description="Basic and acidic residues" evidence="9">
    <location>
        <begin position="625"/>
        <end position="635"/>
    </location>
</feature>
<dbReference type="SUPFAM" id="SSF46689">
    <property type="entry name" value="Homeodomain-like"/>
    <property type="match status" value="1"/>
</dbReference>
<name>A0A182XZ12_ANOST</name>
<feature type="compositionally biased region" description="Basic and acidic residues" evidence="9">
    <location>
        <begin position="1088"/>
        <end position="1107"/>
    </location>
</feature>
<organism evidence="10 11">
    <name type="scientific">Anopheles stephensi</name>
    <name type="common">Indo-Pakistan malaria mosquito</name>
    <dbReference type="NCBI Taxonomy" id="30069"/>
    <lineage>
        <taxon>Eukaryota</taxon>
        <taxon>Metazoa</taxon>
        <taxon>Ecdysozoa</taxon>
        <taxon>Arthropoda</taxon>
        <taxon>Hexapoda</taxon>
        <taxon>Insecta</taxon>
        <taxon>Pterygota</taxon>
        <taxon>Neoptera</taxon>
        <taxon>Endopterygota</taxon>
        <taxon>Diptera</taxon>
        <taxon>Nematocera</taxon>
        <taxon>Culicoidea</taxon>
        <taxon>Culicidae</taxon>
        <taxon>Anophelinae</taxon>
        <taxon>Anopheles</taxon>
    </lineage>
</organism>
<feature type="region of interest" description="Disordered" evidence="9">
    <location>
        <begin position="971"/>
        <end position="990"/>
    </location>
</feature>
<dbReference type="InterPro" id="IPR042569">
    <property type="entry name" value="RAC_head_sf"/>
</dbReference>
<feature type="region of interest" description="Disordered" evidence="9">
    <location>
        <begin position="625"/>
        <end position="731"/>
    </location>
</feature>
<dbReference type="STRING" id="30069.A0A182XZ12"/>
<evidence type="ECO:0000256" key="4">
    <source>
        <dbReference type="ARBA" id="ARBA00022737"/>
    </source>
</evidence>
<dbReference type="InterPro" id="IPR036869">
    <property type="entry name" value="J_dom_sf"/>
</dbReference>
<dbReference type="PANTHER" id="PTHR13532">
    <property type="match status" value="1"/>
</dbReference>
<dbReference type="Pfam" id="PF23082">
    <property type="entry name" value="Myb_DNA-binding_2"/>
    <property type="match status" value="1"/>
</dbReference>
<feature type="region of interest" description="Disordered" evidence="9">
    <location>
        <begin position="13"/>
        <end position="33"/>
    </location>
</feature>
<dbReference type="VEuPathDB" id="VectorBase:ASTE016169"/>
<dbReference type="InterPro" id="IPR009057">
    <property type="entry name" value="Homeodomain-like_sf"/>
</dbReference>
<sequence>MPTIIALDVSLSMSRPIPNQPSGTGGSGGSTESENVLTYHHLAAQGINYVLDYLTKHARLEYVSLVTTTSDKSKRPSAAVLTVALRTKYDLRRSLSGAKWNEGLEYLQYLHETQPITPKCPPTKDELIASGLLPADGAQQTATGAVDPEALFDEMFEVDIDYLKSLDPKDWKNQDHYAVLGLKKMRFEATDEDIKRAYRKIVLKHHPDKRKALGENVKQDDDYFHCITMAYETLGTLKNRRAFDSIDPEFDDALPSQSEVEKDFYGSLRDVFRRNARWNESRKSAPQLGDDNTSREAVEHFYDFWYNFQSWREFSYLDEEDKEKGQDREERRWIEKQNKAIRLKRKKEESARIRSLVDLAYNNDPRVVRFKREEKERKLAAKRAKQNAYQVQRAEEERVAKEAAEAKQRAEEAEQKRIEQIQIERERTKRILKKERKLLRDTAKGKDYYAANDKERLKHMEGLEKLIESFKLLELQDFNKELAAGGRDAFIKAISELEAKLEQERMAAQQAAKIPNNAGLKVVNRKAMWTHDNVQLLIKAVNLFPAGTISRWEVIANYLNQHGTELGDMRFYAKDALNKAKELQAGDFSKSDLKTVVNQQAYESFERSKKDLKIIDNSEISMKEASDAAAAKEKAQQNGGKSKQAEKKATPAPMANGGTKGHEAENGAADGKENRSNKQPKQQAVKEDKAPVVNGTTTTDDSNNKLNATTAAPTATDGKAKPTAAKKEKEANRVWSKEEQALLEQAIKTYPVSFGADRWDRIAECIPNRTKKDCMRRVKELVDLVNAKREAQQSIIYSSLYEVVVDFTRDYESIRQALPKIEHYDKTCLENVLVAVNNAFKTHWGSQNYCQIIFVTDCGVGMGPTSLKNTIINIQTYKAACAAAAAAAAASSDGSKTAAALAAGNSASIPAPSENQWVGFSYPSKLSFMCLGSLSTDSAFRCGTKLYRQLLEVSGQKGQLFIPRLKIKHEESAGDETSPSTAGDDSEDGMRQLTRSSALECFATMCDVNYRQFEATLRCGGYFRLEEPVTVWPAPLPYTARDVLGAETTKLMSRRLEVCGFIRMSDIGSPMSVSRHLILPRSTAAGAAERENDGGKAELKNGHGHPSAEERLEADIKAFYAKSDSGGEHHQHDDHTPDGGADVNKESVCVLLHGSLKVENMAALVLVGDNWYGFIYSYADGKKKWNLMLNVLPPGSDVVPWLGDLRYLGTMEDAFQGENPSFPIKADKRSYSQTIVVWIRHASLQSDIQKVLRHAKKLPEKTQHFYKELNRIRRAALSLGFVELLEGLAHIFEREISTLPLNASPDCSMQLTHAAIELRKTNNRDLKSVIHALPTQYNQLG</sequence>
<dbReference type="VEuPathDB" id="VectorBase:ASTEI01448"/>
<proteinExistence type="inferred from homology"/>
<evidence type="ECO:0000256" key="6">
    <source>
        <dbReference type="ARBA" id="ARBA00023242"/>
    </source>
</evidence>
<feature type="compositionally biased region" description="Basic and acidic residues" evidence="9">
    <location>
        <begin position="660"/>
        <end position="676"/>
    </location>
</feature>
<dbReference type="PANTHER" id="PTHR13532:SF3">
    <property type="entry name" value="INTEGRATOR COMPLEX SUBUNIT 14"/>
    <property type="match status" value="1"/>
</dbReference>
<dbReference type="Pfam" id="PF00249">
    <property type="entry name" value="Myb_DNA-binding"/>
    <property type="match status" value="1"/>
</dbReference>
<dbReference type="PROSITE" id="PS50076">
    <property type="entry name" value="DNAJ_2"/>
    <property type="match status" value="1"/>
</dbReference>
<dbReference type="InterPro" id="IPR001623">
    <property type="entry name" value="DnaJ_domain"/>
</dbReference>
<dbReference type="Gene3D" id="1.10.10.60">
    <property type="entry name" value="Homeodomain-like"/>
    <property type="match status" value="2"/>
</dbReference>
<evidence type="ECO:0000256" key="1">
    <source>
        <dbReference type="ARBA" id="ARBA00004123"/>
    </source>
</evidence>
<dbReference type="CDD" id="cd06257">
    <property type="entry name" value="DnaJ"/>
    <property type="match status" value="1"/>
</dbReference>
<accession>A0A182XZ12</accession>
<reference evidence="11" key="1">
    <citation type="journal article" date="2014" name="Genome Biol.">
        <title>Genome analysis of a major urban malaria vector mosquito, Anopheles stephensi.</title>
        <authorList>
            <person name="Jiang X."/>
            <person name="Peery A."/>
            <person name="Hall A.B."/>
            <person name="Sharma A."/>
            <person name="Chen X.G."/>
            <person name="Waterhouse R.M."/>
            <person name="Komissarov A."/>
            <person name="Riehle M.M."/>
            <person name="Shouche Y."/>
            <person name="Sharakhova M.V."/>
            <person name="Lawson D."/>
            <person name="Pakpour N."/>
            <person name="Arensburger P."/>
            <person name="Davidson V.L."/>
            <person name="Eiglmeier K."/>
            <person name="Emrich S."/>
            <person name="George P."/>
            <person name="Kennedy R.C."/>
            <person name="Mane S.P."/>
            <person name="Maslen G."/>
            <person name="Oringanje C."/>
            <person name="Qi Y."/>
            <person name="Settlage R."/>
            <person name="Tojo M."/>
            <person name="Tubio J.M."/>
            <person name="Unger M.F."/>
            <person name="Wang B."/>
            <person name="Vernick K.D."/>
            <person name="Ribeiro J.M."/>
            <person name="James A.A."/>
            <person name="Michel K."/>
            <person name="Riehle M.A."/>
            <person name="Luckhart S."/>
            <person name="Sharakhov I.V."/>
            <person name="Tu Z."/>
        </authorList>
    </citation>
    <scope>NUCLEOTIDE SEQUENCE [LARGE SCALE GENOMIC DNA]</scope>
    <source>
        <strain evidence="11">Indian</strain>
    </source>
</reference>
<feature type="coiled-coil region" evidence="8">
    <location>
        <begin position="487"/>
        <end position="514"/>
    </location>
</feature>
<dbReference type="GO" id="GO:0032039">
    <property type="term" value="C:integrator complex"/>
    <property type="evidence" value="ECO:0007669"/>
    <property type="project" value="InterPro"/>
</dbReference>
<comment type="subcellular location">
    <subcellularLocation>
        <location evidence="2">Cytoplasm</location>
    </subcellularLocation>
    <subcellularLocation>
        <location evidence="1">Nucleus</location>
    </subcellularLocation>
</comment>
<dbReference type="Pfam" id="PF20504">
    <property type="entry name" value="IntS14_C"/>
    <property type="match status" value="1"/>
</dbReference>
<dbReference type="SUPFAM" id="SSF53300">
    <property type="entry name" value="vWA-like"/>
    <property type="match status" value="1"/>
</dbReference>
<dbReference type="CDD" id="cd00167">
    <property type="entry name" value="SANT"/>
    <property type="match status" value="1"/>
</dbReference>
<dbReference type="InterPro" id="IPR002035">
    <property type="entry name" value="VWF_A"/>
</dbReference>
<evidence type="ECO:0000256" key="3">
    <source>
        <dbReference type="ARBA" id="ARBA00016816"/>
    </source>
</evidence>
<dbReference type="InterPro" id="IPR054076">
    <property type="entry name" value="ZUO1-like_ZHD"/>
</dbReference>
<dbReference type="Pfam" id="PF13519">
    <property type="entry name" value="VWA_2"/>
    <property type="match status" value="1"/>
</dbReference>
<keyword evidence="11" id="KW-1185">Reference proteome</keyword>
<evidence type="ECO:0000256" key="2">
    <source>
        <dbReference type="ARBA" id="ARBA00004496"/>
    </source>
</evidence>
<dbReference type="Proteomes" id="UP000076408">
    <property type="component" value="Unassembled WGS sequence"/>
</dbReference>
<dbReference type="Gene3D" id="1.10.8.840">
    <property type="entry name" value="Ribosome-associated complex head domain"/>
    <property type="match status" value="1"/>
</dbReference>
<dbReference type="InterPro" id="IPR039841">
    <property type="entry name" value="INTS14"/>
</dbReference>
<evidence type="ECO:0000256" key="5">
    <source>
        <dbReference type="ARBA" id="ARBA00023186"/>
    </source>
</evidence>
<evidence type="ECO:0000256" key="8">
    <source>
        <dbReference type="SAM" id="Coils"/>
    </source>
</evidence>
<comment type="similarity">
    <text evidence="7">Belongs to the Integrator subunit 14 family.</text>
</comment>
<dbReference type="InterPro" id="IPR001005">
    <property type="entry name" value="SANT/Myb"/>
</dbReference>
<dbReference type="InterPro" id="IPR032003">
    <property type="entry name" value="RAC_head"/>
</dbReference>
<feature type="compositionally biased region" description="Polar residues" evidence="9">
    <location>
        <begin position="694"/>
        <end position="713"/>
    </location>
</feature>
<dbReference type="GO" id="GO:0005737">
    <property type="term" value="C:cytoplasm"/>
    <property type="evidence" value="ECO:0007669"/>
    <property type="project" value="UniProtKB-SubCell"/>
</dbReference>
<dbReference type="VEuPathDB" id="VectorBase:ASTEI20_032785"/>
<keyword evidence="4" id="KW-0677">Repeat</keyword>
<dbReference type="Gene3D" id="1.10.287.110">
    <property type="entry name" value="DnaJ domain"/>
    <property type="match status" value="1"/>
</dbReference>
<dbReference type="Pfam" id="PF16717">
    <property type="entry name" value="RAC_head"/>
    <property type="match status" value="1"/>
</dbReference>
<evidence type="ECO:0000256" key="9">
    <source>
        <dbReference type="SAM" id="MobiDB-lite"/>
    </source>
</evidence>
<dbReference type="SMART" id="SM00271">
    <property type="entry name" value="DnaJ"/>
    <property type="match status" value="1"/>
</dbReference>
<dbReference type="SUPFAM" id="SSF46565">
    <property type="entry name" value="Chaperone J-domain"/>
    <property type="match status" value="1"/>
</dbReference>
<dbReference type="PROSITE" id="PS50090">
    <property type="entry name" value="MYB_LIKE"/>
    <property type="match status" value="1"/>
</dbReference>
<dbReference type="InterPro" id="IPR046471">
    <property type="entry name" value="IntS14_C"/>
</dbReference>